<proteinExistence type="predicted"/>
<keyword evidence="1" id="KW-0812">Transmembrane</keyword>
<name>A0ABC8RE90_9AQUA</name>
<dbReference type="EMBL" id="CAUOFW020001283">
    <property type="protein sequence ID" value="CAK9143286.1"/>
    <property type="molecule type" value="Genomic_DNA"/>
</dbReference>
<reference evidence="2 3" key="1">
    <citation type="submission" date="2024-02" db="EMBL/GenBank/DDBJ databases">
        <authorList>
            <person name="Vignale AGUSTIN F."/>
            <person name="Sosa J E."/>
            <person name="Modenutti C."/>
        </authorList>
    </citation>
    <scope>NUCLEOTIDE SEQUENCE [LARGE SCALE GENOMIC DNA]</scope>
</reference>
<dbReference type="Proteomes" id="UP001642360">
    <property type="component" value="Unassembled WGS sequence"/>
</dbReference>
<sequence>MCHSKMEEIVPKGVMVSWMCFSRISSRGLLNGVGSLMGLYLLRFFYTAVQGLRIVAGMMPRVMLCIGDVCCLCILKATKCLPESVWFKGTEQHAQ</sequence>
<keyword evidence="1" id="KW-0472">Membrane</keyword>
<evidence type="ECO:0000313" key="2">
    <source>
        <dbReference type="EMBL" id="CAK9143286.1"/>
    </source>
</evidence>
<dbReference type="AlphaFoldDB" id="A0ABC8RE90"/>
<organism evidence="2 3">
    <name type="scientific">Ilex paraguariensis</name>
    <name type="common">yerba mate</name>
    <dbReference type="NCBI Taxonomy" id="185542"/>
    <lineage>
        <taxon>Eukaryota</taxon>
        <taxon>Viridiplantae</taxon>
        <taxon>Streptophyta</taxon>
        <taxon>Embryophyta</taxon>
        <taxon>Tracheophyta</taxon>
        <taxon>Spermatophyta</taxon>
        <taxon>Magnoliopsida</taxon>
        <taxon>eudicotyledons</taxon>
        <taxon>Gunneridae</taxon>
        <taxon>Pentapetalae</taxon>
        <taxon>asterids</taxon>
        <taxon>campanulids</taxon>
        <taxon>Aquifoliales</taxon>
        <taxon>Aquifoliaceae</taxon>
        <taxon>Ilex</taxon>
    </lineage>
</organism>
<accession>A0ABC8RE90</accession>
<evidence type="ECO:0000256" key="1">
    <source>
        <dbReference type="SAM" id="Phobius"/>
    </source>
</evidence>
<comment type="caution">
    <text evidence="2">The sequence shown here is derived from an EMBL/GenBank/DDBJ whole genome shotgun (WGS) entry which is preliminary data.</text>
</comment>
<feature type="transmembrane region" description="Helical" evidence="1">
    <location>
        <begin position="28"/>
        <end position="46"/>
    </location>
</feature>
<gene>
    <name evidence="2" type="ORF">ILEXP_LOCUS10986</name>
</gene>
<keyword evidence="3" id="KW-1185">Reference proteome</keyword>
<evidence type="ECO:0000313" key="3">
    <source>
        <dbReference type="Proteomes" id="UP001642360"/>
    </source>
</evidence>
<protein>
    <submittedName>
        <fullName evidence="2">Uncharacterized protein</fullName>
    </submittedName>
</protein>
<keyword evidence="1" id="KW-1133">Transmembrane helix</keyword>